<feature type="region of interest" description="Disordered" evidence="9">
    <location>
        <begin position="557"/>
        <end position="576"/>
    </location>
</feature>
<feature type="region of interest" description="Disordered" evidence="9">
    <location>
        <begin position="198"/>
        <end position="218"/>
    </location>
</feature>
<evidence type="ECO:0000256" key="6">
    <source>
        <dbReference type="ARBA" id="ARBA00023163"/>
    </source>
</evidence>
<dbReference type="GO" id="GO:0005634">
    <property type="term" value="C:nucleus"/>
    <property type="evidence" value="ECO:0007669"/>
    <property type="project" value="UniProtKB-SubCell"/>
</dbReference>
<evidence type="ECO:0000256" key="4">
    <source>
        <dbReference type="ARBA" id="ARBA00022833"/>
    </source>
</evidence>
<feature type="compositionally biased region" description="Acidic residues" evidence="9">
    <location>
        <begin position="765"/>
        <end position="789"/>
    </location>
</feature>
<evidence type="ECO:0000256" key="7">
    <source>
        <dbReference type="ARBA" id="ARBA00023242"/>
    </source>
</evidence>
<evidence type="ECO:0000313" key="11">
    <source>
        <dbReference type="EMBL" id="PVH99496.1"/>
    </source>
</evidence>
<dbReference type="InterPro" id="IPR013087">
    <property type="entry name" value="Znf_C2H2_type"/>
</dbReference>
<gene>
    <name evidence="11" type="ORF">DM02DRAFT_656337</name>
</gene>
<keyword evidence="7" id="KW-0539">Nucleus</keyword>
<reference evidence="11 12" key="1">
    <citation type="journal article" date="2018" name="Sci. Rep.">
        <title>Comparative genomics provides insights into the lifestyle and reveals functional heterogeneity of dark septate endophytic fungi.</title>
        <authorList>
            <person name="Knapp D.G."/>
            <person name="Nemeth J.B."/>
            <person name="Barry K."/>
            <person name="Hainaut M."/>
            <person name="Henrissat B."/>
            <person name="Johnson J."/>
            <person name="Kuo A."/>
            <person name="Lim J.H.P."/>
            <person name="Lipzen A."/>
            <person name="Nolan M."/>
            <person name="Ohm R.A."/>
            <person name="Tamas L."/>
            <person name="Grigoriev I.V."/>
            <person name="Spatafora J.W."/>
            <person name="Nagy L.G."/>
            <person name="Kovacs G.M."/>
        </authorList>
    </citation>
    <scope>NUCLEOTIDE SEQUENCE [LARGE SCALE GENOMIC DNA]</scope>
    <source>
        <strain evidence="11 12">DSE2036</strain>
    </source>
</reference>
<keyword evidence="12" id="KW-1185">Reference proteome</keyword>
<feature type="compositionally biased region" description="Polar residues" evidence="9">
    <location>
        <begin position="375"/>
        <end position="389"/>
    </location>
</feature>
<evidence type="ECO:0000256" key="2">
    <source>
        <dbReference type="ARBA" id="ARBA00022723"/>
    </source>
</evidence>
<evidence type="ECO:0000259" key="10">
    <source>
        <dbReference type="PROSITE" id="PS50157"/>
    </source>
</evidence>
<dbReference type="Gene3D" id="3.30.160.60">
    <property type="entry name" value="Classic Zinc Finger"/>
    <property type="match status" value="2"/>
</dbReference>
<evidence type="ECO:0000256" key="3">
    <source>
        <dbReference type="ARBA" id="ARBA00022771"/>
    </source>
</evidence>
<dbReference type="InterPro" id="IPR051061">
    <property type="entry name" value="Zinc_finger_trans_reg"/>
</dbReference>
<evidence type="ECO:0000256" key="1">
    <source>
        <dbReference type="ARBA" id="ARBA00004123"/>
    </source>
</evidence>
<feature type="region of interest" description="Disordered" evidence="9">
    <location>
        <begin position="514"/>
        <end position="537"/>
    </location>
</feature>
<feature type="region of interest" description="Disordered" evidence="9">
    <location>
        <begin position="38"/>
        <end position="78"/>
    </location>
</feature>
<comment type="subcellular location">
    <subcellularLocation>
        <location evidence="1">Nucleus</location>
    </subcellularLocation>
</comment>
<sequence>MTQQNHHYGPIFTIDGQNFLESQSSQVPNSAYQQWNQNMRSMGPIPSPSSSQRNSMSAPSTAPLLGHGMNRPTAFHLDGNMDSKTLLAVPQSGRTRSPIDNNNTVDPSLYSPVYGVGIHDEPWSSLRTRNNSAPTGSTFIPQSSINYNTYRDGPGSDISDSGYYTHHANSVSNEPERVGQELPEMIYDVGKMTVASSSSEPTEVFPLPSDQTSQYSGRSANTGKAVFKCDICKDVSKCPSDYKKHMLKHDKPHVCDVQGCRRAAVGKGFTTKNDLDRHKKSVHRVGVEKGSYQCASEHCRNRGKIWPRLDNFKQHINRMHKDEDEHDLISRSVYQEPYTPTGESLRVAPLDTTLAGIGTDKQFAGNDLDDPASGISLTPDQDSNRWNSFDPTARGFALDVDQTSNFSHEVNYNKKSRGTGLELPRHSRTSRSNSGKGTRPRQDSLQVLADADAADGGGTHPHLSNAPQTKAEQQKQAFLGYSRYITEELQNGASAEYADLEDVVLKVLYDATSQSPKEATPEDKPHPGHTVPASQDSTFVMTPAELSKVSKNISDLIKQSHRPQVSSTSRRSSKALSPNRIQCERCDVTVSRSCDMKKHMKRHTKPYGCTYPKCFKRFGAKSDWKRHENNQHYQQEAYLCNYKSTTLCLTPSTEPFTPCGHLCYRPEQFKSHLLKEHKISDPQQLKRDLKERKIGMGNQRQFWCGFCRTIVPLREKRNAAWDERFDHIDEHFSKQGKSIEDWTCLEANRVKGELKTELDSRNFDNEEDADAEDEDGDDADADGIADDDDPLHTFPTFDAPPNDPPPLIPEPYPTTTAAAPCYFDSTGLGTQSYFSSARKRQVPLEDTAPAPMPKRSKNDVNRYCVSHLSRV</sequence>
<evidence type="ECO:0000313" key="12">
    <source>
        <dbReference type="Proteomes" id="UP000244855"/>
    </source>
</evidence>
<evidence type="ECO:0000256" key="9">
    <source>
        <dbReference type="SAM" id="MobiDB-lite"/>
    </source>
</evidence>
<feature type="compositionally biased region" description="Polar residues" evidence="9">
    <location>
        <begin position="209"/>
        <end position="218"/>
    </location>
</feature>
<feature type="domain" description="C2H2-type" evidence="10">
    <location>
        <begin position="607"/>
        <end position="637"/>
    </location>
</feature>
<keyword evidence="6" id="KW-0804">Transcription</keyword>
<feature type="domain" description="C2H2-type" evidence="10">
    <location>
        <begin position="581"/>
        <end position="608"/>
    </location>
</feature>
<feature type="region of interest" description="Disordered" evidence="9">
    <location>
        <begin position="361"/>
        <end position="389"/>
    </location>
</feature>
<dbReference type="STRING" id="97972.A0A2V1DMX9"/>
<keyword evidence="3 8" id="KW-0863">Zinc-finger</keyword>
<dbReference type="OrthoDB" id="6077919at2759"/>
<dbReference type="Proteomes" id="UP000244855">
    <property type="component" value="Unassembled WGS sequence"/>
</dbReference>
<dbReference type="GO" id="GO:0006357">
    <property type="term" value="P:regulation of transcription by RNA polymerase II"/>
    <property type="evidence" value="ECO:0007669"/>
    <property type="project" value="TreeGrafter"/>
</dbReference>
<dbReference type="PANTHER" id="PTHR46179">
    <property type="entry name" value="ZINC FINGER PROTEIN"/>
    <property type="match status" value="1"/>
</dbReference>
<accession>A0A2V1DMX9</accession>
<evidence type="ECO:0000256" key="5">
    <source>
        <dbReference type="ARBA" id="ARBA00023015"/>
    </source>
</evidence>
<dbReference type="SMART" id="SM00355">
    <property type="entry name" value="ZnF_C2H2"/>
    <property type="match status" value="5"/>
</dbReference>
<dbReference type="PROSITE" id="PS00028">
    <property type="entry name" value="ZINC_FINGER_C2H2_1"/>
    <property type="match status" value="2"/>
</dbReference>
<dbReference type="InterPro" id="IPR036236">
    <property type="entry name" value="Znf_C2H2_sf"/>
</dbReference>
<feature type="region of interest" description="Disordered" evidence="9">
    <location>
        <begin position="758"/>
        <end position="860"/>
    </location>
</feature>
<dbReference type="PROSITE" id="PS50157">
    <property type="entry name" value="ZINC_FINGER_C2H2_2"/>
    <property type="match status" value="2"/>
</dbReference>
<dbReference type="EMBL" id="KZ805391">
    <property type="protein sequence ID" value="PVH99496.1"/>
    <property type="molecule type" value="Genomic_DNA"/>
</dbReference>
<dbReference type="PANTHER" id="PTHR46179:SF13">
    <property type="entry name" value="C2H2-TYPE DOMAIN-CONTAINING PROTEIN"/>
    <property type="match status" value="1"/>
</dbReference>
<proteinExistence type="predicted"/>
<evidence type="ECO:0000256" key="8">
    <source>
        <dbReference type="PROSITE-ProRule" id="PRU00042"/>
    </source>
</evidence>
<dbReference type="SUPFAM" id="SSF57667">
    <property type="entry name" value="beta-beta-alpha zinc fingers"/>
    <property type="match status" value="1"/>
</dbReference>
<protein>
    <recommendedName>
        <fullName evidence="10">C2H2-type domain-containing protein</fullName>
    </recommendedName>
</protein>
<name>A0A2V1DMX9_9PLEO</name>
<keyword evidence="4" id="KW-0862">Zinc</keyword>
<feature type="region of interest" description="Disordered" evidence="9">
    <location>
        <begin position="409"/>
        <end position="472"/>
    </location>
</feature>
<keyword evidence="2" id="KW-0479">Metal-binding</keyword>
<dbReference type="GO" id="GO:0008270">
    <property type="term" value="F:zinc ion binding"/>
    <property type="evidence" value="ECO:0007669"/>
    <property type="project" value="UniProtKB-KW"/>
</dbReference>
<feature type="compositionally biased region" description="Pro residues" evidence="9">
    <location>
        <begin position="801"/>
        <end position="812"/>
    </location>
</feature>
<keyword evidence="5" id="KW-0805">Transcription regulation</keyword>
<organism evidence="11 12">
    <name type="scientific">Periconia macrospinosa</name>
    <dbReference type="NCBI Taxonomy" id="97972"/>
    <lineage>
        <taxon>Eukaryota</taxon>
        <taxon>Fungi</taxon>
        <taxon>Dikarya</taxon>
        <taxon>Ascomycota</taxon>
        <taxon>Pezizomycotina</taxon>
        <taxon>Dothideomycetes</taxon>
        <taxon>Pleosporomycetidae</taxon>
        <taxon>Pleosporales</taxon>
        <taxon>Massarineae</taxon>
        <taxon>Periconiaceae</taxon>
        <taxon>Periconia</taxon>
    </lineage>
</organism>
<dbReference type="AlphaFoldDB" id="A0A2V1DMX9"/>
<feature type="compositionally biased region" description="Low complexity" evidence="9">
    <location>
        <begin position="48"/>
        <end position="60"/>
    </location>
</feature>